<dbReference type="NCBIfam" id="TIGR02254">
    <property type="entry name" value="YjjG_YfnB"/>
    <property type="match status" value="1"/>
</dbReference>
<dbReference type="Gene3D" id="1.10.150.240">
    <property type="entry name" value="Putative phosphatase, domain 2"/>
    <property type="match status" value="1"/>
</dbReference>
<dbReference type="SUPFAM" id="SSF56784">
    <property type="entry name" value="HAD-like"/>
    <property type="match status" value="1"/>
</dbReference>
<dbReference type="InterPro" id="IPR006439">
    <property type="entry name" value="HAD-SF_hydro_IA"/>
</dbReference>
<dbReference type="GO" id="GO:0008253">
    <property type="term" value="F:5'-nucleotidase activity"/>
    <property type="evidence" value="ECO:0007669"/>
    <property type="project" value="InterPro"/>
</dbReference>
<dbReference type="InterPro" id="IPR023198">
    <property type="entry name" value="PGP-like_dom2"/>
</dbReference>
<dbReference type="RefSeq" id="WP_116188471.1">
    <property type="nucleotide sequence ID" value="NZ_QTTN01000007.1"/>
</dbReference>
<dbReference type="InterPro" id="IPR052550">
    <property type="entry name" value="Pyrimidine_5'-ntase_YjjG"/>
</dbReference>
<evidence type="ECO:0000313" key="2">
    <source>
        <dbReference type="Proteomes" id="UP000256304"/>
    </source>
</evidence>
<dbReference type="InterPro" id="IPR036412">
    <property type="entry name" value="HAD-like_sf"/>
</dbReference>
<proteinExistence type="predicted"/>
<dbReference type="InterPro" id="IPR023214">
    <property type="entry name" value="HAD_sf"/>
</dbReference>
<dbReference type="PANTHER" id="PTHR47478:SF1">
    <property type="entry name" value="PYRIMIDINE 5'-NUCLEOTIDASE YJJG"/>
    <property type="match status" value="1"/>
</dbReference>
<name>A0A3D9SD67_9BACL</name>
<dbReference type="NCBIfam" id="TIGR01549">
    <property type="entry name" value="HAD-SF-IA-v1"/>
    <property type="match status" value="1"/>
</dbReference>
<dbReference type="Gene3D" id="3.40.50.1000">
    <property type="entry name" value="HAD superfamily/HAD-like"/>
    <property type="match status" value="1"/>
</dbReference>
<evidence type="ECO:0000313" key="1">
    <source>
        <dbReference type="EMBL" id="REE88961.1"/>
    </source>
</evidence>
<dbReference type="InterPro" id="IPR011951">
    <property type="entry name" value="HAD-SF_hydro_IA_YjjG/PynA"/>
</dbReference>
<accession>A0A3D9SD67</accession>
<dbReference type="SFLD" id="SFLDG01129">
    <property type="entry name" value="C1.5:_HAD__Beta-PGM__Phosphata"/>
    <property type="match status" value="1"/>
</dbReference>
<dbReference type="Proteomes" id="UP000256304">
    <property type="component" value="Unassembled WGS sequence"/>
</dbReference>
<dbReference type="Pfam" id="PF00702">
    <property type="entry name" value="Hydrolase"/>
    <property type="match status" value="1"/>
</dbReference>
<gene>
    <name evidence="1" type="ORF">A8990_10757</name>
</gene>
<sequence>MSYKILLFDLDDTLLDFGANELRSLTHLFEQHGHSLTDELFQLYNSVNKQLWADYENGTKTLDIVLSTRFSETMLKLGKEVDGLEWENLYRELLGEGEQILIEGALEVIQQLSGTHRLFIVTNGISRTQIKRLKQSGLYDYFEDIFGSQSIGYQKPSIHFFEHVMKHIPNFKREEALMIGDTLNSDIKGGMQAGIDTCWINRTQQQSKPGLQSTYTISSLTELLTIC</sequence>
<protein>
    <submittedName>
        <fullName evidence="1">2-haloacid dehalogenase</fullName>
    </submittedName>
</protein>
<dbReference type="SFLD" id="SFLDS00003">
    <property type="entry name" value="Haloacid_Dehalogenase"/>
    <property type="match status" value="1"/>
</dbReference>
<organism evidence="1 2">
    <name type="scientific">Paenibacillus taihuensis</name>
    <dbReference type="NCBI Taxonomy" id="1156355"/>
    <lineage>
        <taxon>Bacteria</taxon>
        <taxon>Bacillati</taxon>
        <taxon>Bacillota</taxon>
        <taxon>Bacilli</taxon>
        <taxon>Bacillales</taxon>
        <taxon>Paenibacillaceae</taxon>
        <taxon>Paenibacillus</taxon>
    </lineage>
</organism>
<dbReference type="EMBL" id="QTTN01000007">
    <property type="protein sequence ID" value="REE88961.1"/>
    <property type="molecule type" value="Genomic_DNA"/>
</dbReference>
<reference evidence="1 2" key="1">
    <citation type="submission" date="2018-08" db="EMBL/GenBank/DDBJ databases">
        <title>Genomic Encyclopedia of Type Strains, Phase III (KMG-III): the genomes of soil and plant-associated and newly described type strains.</title>
        <authorList>
            <person name="Whitman W."/>
        </authorList>
    </citation>
    <scope>NUCLEOTIDE SEQUENCE [LARGE SCALE GENOMIC DNA]</scope>
    <source>
        <strain evidence="1 2">CGMCC 1.10966</strain>
    </source>
</reference>
<dbReference type="OrthoDB" id="9802350at2"/>
<dbReference type="AlphaFoldDB" id="A0A3D9SD67"/>
<dbReference type="PANTHER" id="PTHR47478">
    <property type="match status" value="1"/>
</dbReference>
<dbReference type="CDD" id="cd04305">
    <property type="entry name" value="HAD_Neu5Ac-Pase_like"/>
    <property type="match status" value="1"/>
</dbReference>
<comment type="caution">
    <text evidence="1">The sequence shown here is derived from an EMBL/GenBank/DDBJ whole genome shotgun (WGS) entry which is preliminary data.</text>
</comment>
<keyword evidence="2" id="KW-1185">Reference proteome</keyword>